<gene>
    <name evidence="5" type="ORF">AFK71_15895</name>
</gene>
<dbReference type="PANTHER" id="PTHR43408">
    <property type="entry name" value="FMN REDUCTASE (NADPH)"/>
    <property type="match status" value="1"/>
</dbReference>
<evidence type="ECO:0000256" key="1">
    <source>
        <dbReference type="ARBA" id="ARBA00022630"/>
    </source>
</evidence>
<dbReference type="PANTHER" id="PTHR43408:SF2">
    <property type="entry name" value="FMN REDUCTASE (NADPH)"/>
    <property type="match status" value="1"/>
</dbReference>
<dbReference type="Proteomes" id="UP000036780">
    <property type="component" value="Unassembled WGS sequence"/>
</dbReference>
<evidence type="ECO:0000256" key="2">
    <source>
        <dbReference type="ARBA" id="ARBA00022643"/>
    </source>
</evidence>
<dbReference type="InterPro" id="IPR051814">
    <property type="entry name" value="NAD(P)H-dep_FMN_reductase"/>
</dbReference>
<dbReference type="Pfam" id="PF03358">
    <property type="entry name" value="FMN_red"/>
    <property type="match status" value="1"/>
</dbReference>
<reference evidence="6" key="1">
    <citation type="submission" date="2015-07" db="EMBL/GenBank/DDBJ databases">
        <title>Fjat-10053 dsm26.</title>
        <authorList>
            <person name="Liu B."/>
            <person name="Wang J."/>
            <person name="Zhu Y."/>
            <person name="Liu G."/>
            <person name="Chen Q."/>
            <person name="Chen Z."/>
            <person name="Lan J."/>
            <person name="Che J."/>
            <person name="Ge C."/>
            <person name="Shi H."/>
            <person name="Pan Z."/>
            <person name="Liu X."/>
        </authorList>
    </citation>
    <scope>NUCLEOTIDE SEQUENCE [LARGE SCALE GENOMIC DNA]</scope>
    <source>
        <strain evidence="6">DSM 26</strain>
    </source>
</reference>
<sequence length="182" mass="20287">MKLVGVAGSLVGEKTSQAVYDVLLAARRVDKQIETELIDLKEYDVEFVKGAPLAYYNKDTWKVVNTVLAADMIVFGSPIYQASISGALKNLLDHFPVDAFKSKVTGIVTTAGSNKHFLVSEYQLKPILAYLKGIIPTCSVFINNDCFNDDNEIIDQDVKERIGKLAKEMIEIKQREQSKNIK</sequence>
<accession>A0A0L0QMR3</accession>
<dbReference type="OrthoDB" id="1643408at2"/>
<protein>
    <submittedName>
        <fullName evidence="5">NADH-dependent FMN reductase</fullName>
    </submittedName>
</protein>
<evidence type="ECO:0000259" key="4">
    <source>
        <dbReference type="Pfam" id="PF03358"/>
    </source>
</evidence>
<dbReference type="GO" id="GO:0016491">
    <property type="term" value="F:oxidoreductase activity"/>
    <property type="evidence" value="ECO:0007669"/>
    <property type="project" value="UniProtKB-KW"/>
</dbReference>
<dbReference type="AlphaFoldDB" id="A0A0L0QMR3"/>
<proteinExistence type="predicted"/>
<keyword evidence="1" id="KW-0285">Flavoprotein</keyword>
<dbReference type="RefSeq" id="WP_050352459.1">
    <property type="nucleotide sequence ID" value="NZ_BOSN01000001.1"/>
</dbReference>
<evidence type="ECO:0000313" key="6">
    <source>
        <dbReference type="Proteomes" id="UP000036780"/>
    </source>
</evidence>
<dbReference type="Gene3D" id="3.40.50.360">
    <property type="match status" value="1"/>
</dbReference>
<dbReference type="InterPro" id="IPR029039">
    <property type="entry name" value="Flavoprotein-like_sf"/>
</dbReference>
<keyword evidence="6" id="KW-1185">Reference proteome</keyword>
<dbReference type="GeneID" id="66871007"/>
<dbReference type="PATRIC" id="fig|1473.5.peg.1859"/>
<dbReference type="SUPFAM" id="SSF52218">
    <property type="entry name" value="Flavoproteins"/>
    <property type="match status" value="1"/>
</dbReference>
<keyword evidence="2" id="KW-0288">FMN</keyword>
<feature type="domain" description="NADPH-dependent FMN reductase-like" evidence="4">
    <location>
        <begin position="1"/>
        <end position="143"/>
    </location>
</feature>
<evidence type="ECO:0000256" key="3">
    <source>
        <dbReference type="ARBA" id="ARBA00023002"/>
    </source>
</evidence>
<comment type="caution">
    <text evidence="5">The sequence shown here is derived from an EMBL/GenBank/DDBJ whole genome shotgun (WGS) entry which is preliminary data.</text>
</comment>
<evidence type="ECO:0000313" key="5">
    <source>
        <dbReference type="EMBL" id="KNE19897.1"/>
    </source>
</evidence>
<dbReference type="EMBL" id="LGTO01000007">
    <property type="protein sequence ID" value="KNE19897.1"/>
    <property type="molecule type" value="Genomic_DNA"/>
</dbReference>
<organism evidence="5 6">
    <name type="scientific">Virgibacillus pantothenticus</name>
    <dbReference type="NCBI Taxonomy" id="1473"/>
    <lineage>
        <taxon>Bacteria</taxon>
        <taxon>Bacillati</taxon>
        <taxon>Bacillota</taxon>
        <taxon>Bacilli</taxon>
        <taxon>Bacillales</taxon>
        <taxon>Bacillaceae</taxon>
        <taxon>Virgibacillus</taxon>
    </lineage>
</organism>
<dbReference type="InterPro" id="IPR005025">
    <property type="entry name" value="FMN_Rdtase-like_dom"/>
</dbReference>
<name>A0A0L0QMR3_VIRPA</name>
<keyword evidence="3" id="KW-0560">Oxidoreductase</keyword>